<evidence type="ECO:0000256" key="1">
    <source>
        <dbReference type="ARBA" id="ARBA00001974"/>
    </source>
</evidence>
<keyword evidence="6 8" id="KW-0560">Oxidoreductase</keyword>
<organism evidence="8 9">
    <name type="scientific">Actinomycetospora aurantiaca</name>
    <dbReference type="NCBI Taxonomy" id="3129233"/>
    <lineage>
        <taxon>Bacteria</taxon>
        <taxon>Bacillati</taxon>
        <taxon>Actinomycetota</taxon>
        <taxon>Actinomycetes</taxon>
        <taxon>Pseudonocardiales</taxon>
        <taxon>Pseudonocardiaceae</taxon>
        <taxon>Actinomycetospora</taxon>
    </lineage>
</organism>
<evidence type="ECO:0000256" key="2">
    <source>
        <dbReference type="ARBA" id="ARBA00010139"/>
    </source>
</evidence>
<keyword evidence="4" id="KW-0274">FAD</keyword>
<evidence type="ECO:0000256" key="5">
    <source>
        <dbReference type="ARBA" id="ARBA00022857"/>
    </source>
</evidence>
<protein>
    <submittedName>
        <fullName evidence="8">NAD(P)/FAD-dependent oxidoreductase</fullName>
        <ecNumber evidence="8">1.14.13.-</ecNumber>
    </submittedName>
</protein>
<dbReference type="RefSeq" id="WP_337697051.1">
    <property type="nucleotide sequence ID" value="NZ_JBBEGN010000013.1"/>
</dbReference>
<sequence length="536" mass="58737">MNASEVPATVDAVVIGAGVSGLYMIYSLRELGLSTLALEAGTDVGGTWFWNRYPGARCDSESWCYAYTFDKSLEQEWDWSCRYPEQPEILAYLNHVADRFDLRSSIRFQTRVESAVLDEATGTWTVRTDGGDEVRARYLVTAVGCLSAAQVPAVDGLDRFTGDCYHTGSWPHEGVDLTGKRVAVVGTGSSGMQTIPVIAEQAAQLTVLQRTPNFAIPARNYVLGERRASEIKGSIGQIRDFTRHSFAGFPFDLREGNLLDIDPDVAREQFEEAWEAGGFELVFAGYGDVLVDEKANAVVADFVREKIAEVVDDPETVARLQPRDYPIGTKRVVLDTNYFETYNRDNVELVSLREEPLHEVTATGIRVGAREIEVDAIVFATGFDGLTGALGKIDIKGRGGERLKEKWAAGPRTYLGVASAGFPNMFMITGPGSPSVMSNMPVSIEQHVEWIRDCIGHLEEVGAAGIEATRTAEDGWVEHVNETAAATLFPKANSWYMGANVPGKPRVFMPYLGGVGPYRQHCAEVAERGYEGFSVV</sequence>
<reference evidence="8 9" key="1">
    <citation type="submission" date="2024-03" db="EMBL/GenBank/DDBJ databases">
        <title>Actinomycetospora sp. OC33-EN08, a novel actinomycete isolated from wild orchid (Aerides multiflora).</title>
        <authorList>
            <person name="Suriyachadkun C."/>
        </authorList>
    </citation>
    <scope>NUCLEOTIDE SEQUENCE [LARGE SCALE GENOMIC DNA]</scope>
    <source>
        <strain evidence="8 9">OC33-EN08</strain>
    </source>
</reference>
<proteinExistence type="inferred from homology"/>
<gene>
    <name evidence="8" type="ORF">WCD74_22125</name>
</gene>
<keyword evidence="7" id="KW-0503">Monooxygenase</keyword>
<dbReference type="EC" id="1.14.13.-" evidence="8"/>
<keyword evidence="9" id="KW-1185">Reference proteome</keyword>
<dbReference type="InterPro" id="IPR020946">
    <property type="entry name" value="Flavin_mOase-like"/>
</dbReference>
<evidence type="ECO:0000256" key="7">
    <source>
        <dbReference type="ARBA" id="ARBA00023033"/>
    </source>
</evidence>
<dbReference type="PANTHER" id="PTHR43098:SF3">
    <property type="entry name" value="L-ORNITHINE N(5)-MONOOXYGENASE-RELATED"/>
    <property type="match status" value="1"/>
</dbReference>
<evidence type="ECO:0000256" key="4">
    <source>
        <dbReference type="ARBA" id="ARBA00022827"/>
    </source>
</evidence>
<evidence type="ECO:0000256" key="3">
    <source>
        <dbReference type="ARBA" id="ARBA00022630"/>
    </source>
</evidence>
<dbReference type="InterPro" id="IPR036188">
    <property type="entry name" value="FAD/NAD-bd_sf"/>
</dbReference>
<dbReference type="PANTHER" id="PTHR43098">
    <property type="entry name" value="L-ORNITHINE N(5)-MONOOXYGENASE-RELATED"/>
    <property type="match status" value="1"/>
</dbReference>
<dbReference type="InterPro" id="IPR050775">
    <property type="entry name" value="FAD-binding_Monooxygenases"/>
</dbReference>
<dbReference type="GO" id="GO:0016491">
    <property type="term" value="F:oxidoreductase activity"/>
    <property type="evidence" value="ECO:0007669"/>
    <property type="project" value="UniProtKB-KW"/>
</dbReference>
<comment type="similarity">
    <text evidence="2">Belongs to the FAD-binding monooxygenase family.</text>
</comment>
<dbReference type="Proteomes" id="UP001385809">
    <property type="component" value="Unassembled WGS sequence"/>
</dbReference>
<accession>A0ABU8MT48</accession>
<name>A0ABU8MT48_9PSEU</name>
<evidence type="ECO:0000313" key="8">
    <source>
        <dbReference type="EMBL" id="MEJ2870482.1"/>
    </source>
</evidence>
<comment type="caution">
    <text evidence="8">The sequence shown here is derived from an EMBL/GenBank/DDBJ whole genome shotgun (WGS) entry which is preliminary data.</text>
</comment>
<dbReference type="PRINTS" id="PR00411">
    <property type="entry name" value="PNDRDTASEI"/>
</dbReference>
<dbReference type="Pfam" id="PF00743">
    <property type="entry name" value="FMO-like"/>
    <property type="match status" value="1"/>
</dbReference>
<evidence type="ECO:0000256" key="6">
    <source>
        <dbReference type="ARBA" id="ARBA00023002"/>
    </source>
</evidence>
<keyword evidence="5" id="KW-0521">NADP</keyword>
<dbReference type="Gene3D" id="3.50.50.60">
    <property type="entry name" value="FAD/NAD(P)-binding domain"/>
    <property type="match status" value="3"/>
</dbReference>
<evidence type="ECO:0000313" key="9">
    <source>
        <dbReference type="Proteomes" id="UP001385809"/>
    </source>
</evidence>
<dbReference type="SUPFAM" id="SSF51905">
    <property type="entry name" value="FAD/NAD(P)-binding domain"/>
    <property type="match status" value="3"/>
</dbReference>
<dbReference type="EMBL" id="JBBEGN010000013">
    <property type="protein sequence ID" value="MEJ2870482.1"/>
    <property type="molecule type" value="Genomic_DNA"/>
</dbReference>
<keyword evidence="3" id="KW-0285">Flavoprotein</keyword>
<comment type="cofactor">
    <cofactor evidence="1">
        <name>FAD</name>
        <dbReference type="ChEBI" id="CHEBI:57692"/>
    </cofactor>
</comment>